<dbReference type="Pfam" id="PF03412">
    <property type="entry name" value="Peptidase_C39"/>
    <property type="match status" value="1"/>
</dbReference>
<dbReference type="EMBL" id="CP031337">
    <property type="protein sequence ID" value="AXK40912.1"/>
    <property type="molecule type" value="Genomic_DNA"/>
</dbReference>
<sequence>MASVNADVIISGPNAIYSLNVTSYKEQAFRNIVRQQYDFSCGSAALATLLKYHYKYPVGEKQVFLAMFKKGDQKEIRRSGFSMGDMKRYLESRSMSSDGYEVSLDDLAELGVPAIVLLNTGGYKHFVVVTGIRKNSVLVSDPSIGAKIYPRDQFEKMWGKIALLITAREEVGKKHFNRSRDWQIVAKAPLRTALPDASLSTWSLMMRGPTDF</sequence>
<evidence type="ECO:0000313" key="2">
    <source>
        <dbReference type="EMBL" id="AXK40912.1"/>
    </source>
</evidence>
<gene>
    <name evidence="2" type="ORF">DWG20_14770</name>
</gene>
<proteinExistence type="predicted"/>
<dbReference type="PROSITE" id="PS50990">
    <property type="entry name" value="PEPTIDASE_C39"/>
    <property type="match status" value="1"/>
</dbReference>
<dbReference type="GO" id="GO:0005524">
    <property type="term" value="F:ATP binding"/>
    <property type="evidence" value="ECO:0007669"/>
    <property type="project" value="InterPro"/>
</dbReference>
<reference evidence="2 3" key="1">
    <citation type="submission" date="2018-07" db="EMBL/GenBank/DDBJ databases">
        <title>Crenobacter cavernae sp. nov., isolated from a karst cave.</title>
        <authorList>
            <person name="Zhu H."/>
        </authorList>
    </citation>
    <scope>NUCLEOTIDE SEQUENCE [LARGE SCALE GENOMIC DNA]</scope>
    <source>
        <strain evidence="2 3">K1W11S-77</strain>
    </source>
</reference>
<feature type="domain" description="Peptidase C39" evidence="1">
    <location>
        <begin position="35"/>
        <end position="165"/>
    </location>
</feature>
<dbReference type="Gene3D" id="3.90.70.10">
    <property type="entry name" value="Cysteine proteinases"/>
    <property type="match status" value="1"/>
</dbReference>
<dbReference type="GO" id="GO:0006508">
    <property type="term" value="P:proteolysis"/>
    <property type="evidence" value="ECO:0007669"/>
    <property type="project" value="InterPro"/>
</dbReference>
<dbReference type="InterPro" id="IPR005074">
    <property type="entry name" value="Peptidase_C39"/>
</dbReference>
<dbReference type="OrthoDB" id="13401at2"/>
<dbReference type="GO" id="GO:0008233">
    <property type="term" value="F:peptidase activity"/>
    <property type="evidence" value="ECO:0007669"/>
    <property type="project" value="InterPro"/>
</dbReference>
<evidence type="ECO:0000313" key="3">
    <source>
        <dbReference type="Proteomes" id="UP000254537"/>
    </source>
</evidence>
<name>A0A345YAG0_9NEIS</name>
<accession>A0A345YAG0</accession>
<organism evidence="2 3">
    <name type="scientific">Crenobacter cavernae</name>
    <dbReference type="NCBI Taxonomy" id="2290923"/>
    <lineage>
        <taxon>Bacteria</taxon>
        <taxon>Pseudomonadati</taxon>
        <taxon>Pseudomonadota</taxon>
        <taxon>Betaproteobacteria</taxon>
        <taxon>Neisseriales</taxon>
        <taxon>Neisseriaceae</taxon>
        <taxon>Crenobacter</taxon>
    </lineage>
</organism>
<dbReference type="Proteomes" id="UP000254537">
    <property type="component" value="Chromosome"/>
</dbReference>
<protein>
    <submittedName>
        <fullName evidence="2">Peptidase C39</fullName>
    </submittedName>
</protein>
<dbReference type="CDD" id="cd02423">
    <property type="entry name" value="Peptidase_C39G"/>
    <property type="match status" value="1"/>
</dbReference>
<dbReference type="KEGG" id="ccah:DWG20_14770"/>
<dbReference type="GO" id="GO:0016020">
    <property type="term" value="C:membrane"/>
    <property type="evidence" value="ECO:0007669"/>
    <property type="project" value="InterPro"/>
</dbReference>
<evidence type="ECO:0000259" key="1">
    <source>
        <dbReference type="PROSITE" id="PS50990"/>
    </source>
</evidence>
<dbReference type="AlphaFoldDB" id="A0A345YAG0"/>